<reference evidence="2" key="1">
    <citation type="journal article" date="2014" name="Int. J. Syst. Evol. Microbiol.">
        <title>Complete genome of a new Firmicutes species belonging to the dominant human colonic microbiota ('Ruminococcus bicirculans') reveals two chromosomes and a selective capacity to utilize plant glucans.</title>
        <authorList>
            <consortium name="NISC Comparative Sequencing Program"/>
            <person name="Wegmann U."/>
            <person name="Louis P."/>
            <person name="Goesmann A."/>
            <person name="Henrissat B."/>
            <person name="Duncan S.H."/>
            <person name="Flint H.J."/>
        </authorList>
    </citation>
    <scope>NUCLEOTIDE SEQUENCE</scope>
    <source>
        <strain evidence="2">CGMCC 4.5581</strain>
    </source>
</reference>
<sequence>MREFKQTTEVRNEPYTLAKGPMKDMEAFREDAANRGRGVLRAAIFALETLSENSPLDDASIDPELWAHVQGLVADDDWAKIPAAVAIFLEDKVRTWGGDPRTAKYEVIVGTWLYANVMRSDGPLRLGGQANEHDGWRFLGQGLAQALGNVDRHRIQKRPDVKRYAMGVLGLGSLVLTQIRFEHPARILEAESEDPQ</sequence>
<evidence type="ECO:0000313" key="4">
    <source>
        <dbReference type="Proteomes" id="UP000552836"/>
    </source>
</evidence>
<dbReference type="InterPro" id="IPR012654">
    <property type="entry name" value="CHP02391"/>
</dbReference>
<evidence type="ECO:0000313" key="2">
    <source>
        <dbReference type="EMBL" id="GGL84012.1"/>
    </source>
</evidence>
<reference evidence="2" key="4">
    <citation type="submission" date="2024-05" db="EMBL/GenBank/DDBJ databases">
        <authorList>
            <person name="Sun Q."/>
            <person name="Zhou Y."/>
        </authorList>
    </citation>
    <scope>NUCLEOTIDE SEQUENCE</scope>
    <source>
        <strain evidence="2">CGMCC 4.5581</strain>
    </source>
</reference>
<dbReference type="EMBL" id="BMMI01000013">
    <property type="protein sequence ID" value="GGL84012.1"/>
    <property type="molecule type" value="Genomic_DNA"/>
</dbReference>
<feature type="domain" description="Conserved hypothetical protein CHP02391" evidence="1">
    <location>
        <begin position="60"/>
        <end position="179"/>
    </location>
</feature>
<name>A0A846LRU4_9ACTN</name>
<accession>A0A846LRU4</accession>
<reference evidence="3 4" key="3">
    <citation type="submission" date="2020-02" db="EMBL/GenBank/DDBJ databases">
        <title>Sequencing the genomes of 1000 actinobacteria strains.</title>
        <authorList>
            <person name="Klenk H.-P."/>
        </authorList>
    </citation>
    <scope>NUCLEOTIDE SEQUENCE [LARGE SCALE GENOMIC DNA]</scope>
    <source>
        <strain evidence="3 4">DSM 45201</strain>
    </source>
</reference>
<gene>
    <name evidence="3" type="ORF">FB380_004605</name>
    <name evidence="2" type="ORF">GCM10011589_45590</name>
</gene>
<proteinExistence type="predicted"/>
<evidence type="ECO:0000313" key="3">
    <source>
        <dbReference type="EMBL" id="NIH70107.1"/>
    </source>
</evidence>
<dbReference type="Proteomes" id="UP000552836">
    <property type="component" value="Unassembled WGS sequence"/>
</dbReference>
<dbReference type="AlphaFoldDB" id="A0A846LRU4"/>
<dbReference type="RefSeq" id="WP_166757617.1">
    <property type="nucleotide sequence ID" value="NZ_BAABJU010000008.1"/>
</dbReference>
<protein>
    <recommendedName>
        <fullName evidence="1">Conserved hypothetical protein CHP02391 domain-containing protein</fullName>
    </recommendedName>
</protein>
<reference evidence="5" key="2">
    <citation type="journal article" date="2019" name="Int. J. Syst. Evol. Microbiol.">
        <title>The Global Catalogue of Microorganisms (GCM) 10K type strain sequencing project: providing services to taxonomists for standard genome sequencing and annotation.</title>
        <authorList>
            <consortium name="The Broad Institute Genomics Platform"/>
            <consortium name="The Broad Institute Genome Sequencing Center for Infectious Disease"/>
            <person name="Wu L."/>
            <person name="Ma J."/>
        </authorList>
    </citation>
    <scope>NUCLEOTIDE SEQUENCE [LARGE SCALE GENOMIC DNA]</scope>
    <source>
        <strain evidence="5">CGMCC 4.5581</strain>
    </source>
</reference>
<comment type="caution">
    <text evidence="3">The sequence shown here is derived from an EMBL/GenBank/DDBJ whole genome shotgun (WGS) entry which is preliminary data.</text>
</comment>
<keyword evidence="5" id="KW-1185">Reference proteome</keyword>
<evidence type="ECO:0000259" key="1">
    <source>
        <dbReference type="Pfam" id="PF09509"/>
    </source>
</evidence>
<evidence type="ECO:0000313" key="5">
    <source>
        <dbReference type="Proteomes" id="UP000648663"/>
    </source>
</evidence>
<organism evidence="3 4">
    <name type="scientific">Modestobacter marinus</name>
    <dbReference type="NCBI Taxonomy" id="477641"/>
    <lineage>
        <taxon>Bacteria</taxon>
        <taxon>Bacillati</taxon>
        <taxon>Actinomycetota</taxon>
        <taxon>Actinomycetes</taxon>
        <taxon>Geodermatophilales</taxon>
        <taxon>Geodermatophilaceae</taxon>
        <taxon>Modestobacter</taxon>
    </lineage>
</organism>
<dbReference type="EMBL" id="JAAMPA010000003">
    <property type="protein sequence ID" value="NIH70107.1"/>
    <property type="molecule type" value="Genomic_DNA"/>
</dbReference>
<dbReference type="Proteomes" id="UP000648663">
    <property type="component" value="Unassembled WGS sequence"/>
</dbReference>
<dbReference type="Pfam" id="PF09509">
    <property type="entry name" value="Hypoth_Ymh"/>
    <property type="match status" value="1"/>
</dbReference>